<evidence type="ECO:0000256" key="4">
    <source>
        <dbReference type="ARBA" id="ARBA00004659"/>
    </source>
</evidence>
<dbReference type="InterPro" id="IPR000836">
    <property type="entry name" value="PRTase_dom"/>
</dbReference>
<comment type="subunit">
    <text evidence="11">Homodimer.</text>
</comment>
<dbReference type="GO" id="GO:0005737">
    <property type="term" value="C:cytoplasm"/>
    <property type="evidence" value="ECO:0007669"/>
    <property type="project" value="UniProtKB-SubCell"/>
</dbReference>
<comment type="similarity">
    <text evidence="5 11">Belongs to the purine/pyrimidine phosphoribosyltransferase family.</text>
</comment>
<dbReference type="InterPro" id="IPR005764">
    <property type="entry name" value="Ade_phspho_trans"/>
</dbReference>
<dbReference type="Gene3D" id="3.40.50.2020">
    <property type="match status" value="1"/>
</dbReference>
<evidence type="ECO:0000256" key="11">
    <source>
        <dbReference type="HAMAP-Rule" id="MF_00004"/>
    </source>
</evidence>
<dbReference type="NCBIfam" id="TIGR01090">
    <property type="entry name" value="apt"/>
    <property type="match status" value="1"/>
</dbReference>
<dbReference type="PANTHER" id="PTHR32315:SF3">
    <property type="entry name" value="ADENINE PHOSPHORIBOSYLTRANSFERASE"/>
    <property type="match status" value="1"/>
</dbReference>
<dbReference type="UniPathway" id="UPA00588">
    <property type="reaction ID" value="UER00646"/>
</dbReference>
<dbReference type="SUPFAM" id="SSF53271">
    <property type="entry name" value="PRTase-like"/>
    <property type="match status" value="1"/>
</dbReference>
<comment type="subcellular location">
    <subcellularLocation>
        <location evidence="3 11">Cytoplasm</location>
    </subcellularLocation>
</comment>
<evidence type="ECO:0000256" key="7">
    <source>
        <dbReference type="ARBA" id="ARBA00022490"/>
    </source>
</evidence>
<dbReference type="NCBIfam" id="NF002634">
    <property type="entry name" value="PRK02304.1-3"/>
    <property type="match status" value="1"/>
</dbReference>
<dbReference type="PANTHER" id="PTHR32315">
    <property type="entry name" value="ADENINE PHOSPHORIBOSYLTRANSFERASE"/>
    <property type="match status" value="1"/>
</dbReference>
<keyword evidence="8 11" id="KW-0328">Glycosyltransferase</keyword>
<evidence type="ECO:0000256" key="10">
    <source>
        <dbReference type="ARBA" id="ARBA00022726"/>
    </source>
</evidence>
<dbReference type="Pfam" id="PF00156">
    <property type="entry name" value="Pribosyltran"/>
    <property type="match status" value="1"/>
</dbReference>
<dbReference type="InterPro" id="IPR029057">
    <property type="entry name" value="PRTase-like"/>
</dbReference>
<feature type="domain" description="Phosphoribosyltransferase" evidence="12">
    <location>
        <begin position="37"/>
        <end position="158"/>
    </location>
</feature>
<dbReference type="NCBIfam" id="NF002636">
    <property type="entry name" value="PRK02304.1-5"/>
    <property type="match status" value="1"/>
</dbReference>
<dbReference type="AlphaFoldDB" id="A0A3G1B8E3"/>
<dbReference type="STRING" id="1603555.SU86_008700"/>
<dbReference type="InterPro" id="IPR050054">
    <property type="entry name" value="UPRTase/APRTase"/>
</dbReference>
<evidence type="ECO:0000256" key="2">
    <source>
        <dbReference type="ARBA" id="ARBA00003968"/>
    </source>
</evidence>
<dbReference type="GO" id="GO:0006168">
    <property type="term" value="P:adenine salvage"/>
    <property type="evidence" value="ECO:0007669"/>
    <property type="project" value="InterPro"/>
</dbReference>
<dbReference type="EC" id="2.4.2.7" evidence="6 11"/>
<dbReference type="KEGG" id="tah:SU86_008700"/>
<comment type="function">
    <text evidence="2 11">Catalyzes a salvage reaction resulting in the formation of AMP, that is energically less costly than de novo synthesis.</text>
</comment>
<dbReference type="CDD" id="cd06223">
    <property type="entry name" value="PRTases_typeI"/>
    <property type="match status" value="1"/>
</dbReference>
<dbReference type="GO" id="GO:0006166">
    <property type="term" value="P:purine ribonucleoside salvage"/>
    <property type="evidence" value="ECO:0007669"/>
    <property type="project" value="UniProtKB-UniRule"/>
</dbReference>
<dbReference type="GO" id="GO:0002055">
    <property type="term" value="F:adenine binding"/>
    <property type="evidence" value="ECO:0007669"/>
    <property type="project" value="TreeGrafter"/>
</dbReference>
<evidence type="ECO:0000256" key="8">
    <source>
        <dbReference type="ARBA" id="ARBA00022676"/>
    </source>
</evidence>
<dbReference type="GO" id="GO:0044209">
    <property type="term" value="P:AMP salvage"/>
    <property type="evidence" value="ECO:0007669"/>
    <property type="project" value="UniProtKB-UniRule"/>
</dbReference>
<sequence>MNLQNIITEYPDFPKKGILFRDISPILKNPSAMTHCVDEFAKRYHINDVDIFAGIESRGFPIACAMALRYNKGMIMIRKQGKLPGVTVKRSYTIEYGKATMEIQKNAINKDQKVVICDDLLATGGTAKAAAELIERIGGAVTGFAFVVELTELNGIKKISKYRTESLVRY</sequence>
<keyword evidence="14" id="KW-1185">Reference proteome</keyword>
<protein>
    <recommendedName>
        <fullName evidence="6 11">Adenine phosphoribosyltransferase</fullName>
        <shortName evidence="11">APRT</shortName>
        <ecNumber evidence="6 11">2.4.2.7</ecNumber>
    </recommendedName>
</protein>
<comment type="pathway">
    <text evidence="4 11">Purine metabolism; AMP biosynthesis via salvage pathway; AMP from adenine: step 1/1.</text>
</comment>
<evidence type="ECO:0000313" key="13">
    <source>
        <dbReference type="EMBL" id="AJZ76418.1"/>
    </source>
</evidence>
<dbReference type="GO" id="GO:0016208">
    <property type="term" value="F:AMP binding"/>
    <property type="evidence" value="ECO:0007669"/>
    <property type="project" value="TreeGrafter"/>
</dbReference>
<keyword evidence="9 11" id="KW-0808">Transferase</keyword>
<dbReference type="RefSeq" id="WP_048187166.1">
    <property type="nucleotide sequence ID" value="NZ_CP011097.1"/>
</dbReference>
<keyword evidence="7 11" id="KW-0963">Cytoplasm</keyword>
<proteinExistence type="inferred from homology"/>
<dbReference type="OrthoDB" id="8323at2157"/>
<dbReference type="EMBL" id="CP011097">
    <property type="protein sequence ID" value="AJZ76418.1"/>
    <property type="molecule type" value="Genomic_DNA"/>
</dbReference>
<dbReference type="GeneID" id="24874640"/>
<evidence type="ECO:0000256" key="6">
    <source>
        <dbReference type="ARBA" id="ARBA00011893"/>
    </source>
</evidence>
<dbReference type="HAMAP" id="MF_00004">
    <property type="entry name" value="Aden_phosphoribosyltr"/>
    <property type="match status" value="1"/>
</dbReference>
<dbReference type="Proteomes" id="UP000266745">
    <property type="component" value="Chromosome"/>
</dbReference>
<reference evidence="13 14" key="1">
    <citation type="journal article" date="2016" name="Sci. Rep.">
        <title>A novel ammonia-oxidizing archaeon from wastewater treatment plant: Its enrichment, physiological and genomic characteristics.</title>
        <authorList>
            <person name="Li Y."/>
            <person name="Ding K."/>
            <person name="Wen X."/>
            <person name="Zhang B."/>
            <person name="Shen B."/>
            <person name="Yang Y."/>
        </authorList>
    </citation>
    <scope>NUCLEOTIDE SEQUENCE [LARGE SCALE GENOMIC DNA]</scope>
    <source>
        <strain evidence="13 14">SAT1</strain>
    </source>
</reference>
<organism evidence="13 14">
    <name type="scientific">Candidatus Nitrosotenuis cloacae</name>
    <dbReference type="NCBI Taxonomy" id="1603555"/>
    <lineage>
        <taxon>Archaea</taxon>
        <taxon>Nitrososphaerota</taxon>
        <taxon>Candidatus Nitrosotenuis</taxon>
    </lineage>
</organism>
<keyword evidence="10 11" id="KW-0660">Purine salvage</keyword>
<dbReference type="FunFam" id="3.40.50.2020:FF:000021">
    <property type="entry name" value="Adenine phosphoribosyltransferase"/>
    <property type="match status" value="1"/>
</dbReference>
<name>A0A3G1B8E3_9ARCH</name>
<dbReference type="GO" id="GO:0003999">
    <property type="term" value="F:adenine phosphoribosyltransferase activity"/>
    <property type="evidence" value="ECO:0007669"/>
    <property type="project" value="UniProtKB-UniRule"/>
</dbReference>
<evidence type="ECO:0000256" key="1">
    <source>
        <dbReference type="ARBA" id="ARBA00000868"/>
    </source>
</evidence>
<evidence type="ECO:0000313" key="14">
    <source>
        <dbReference type="Proteomes" id="UP000266745"/>
    </source>
</evidence>
<evidence type="ECO:0000256" key="5">
    <source>
        <dbReference type="ARBA" id="ARBA00008391"/>
    </source>
</evidence>
<accession>A0A3G1B8E3</accession>
<gene>
    <name evidence="11" type="primary">apt</name>
    <name evidence="13" type="ORF">SU86_008700</name>
</gene>
<evidence type="ECO:0000256" key="3">
    <source>
        <dbReference type="ARBA" id="ARBA00004496"/>
    </source>
</evidence>
<evidence type="ECO:0000259" key="12">
    <source>
        <dbReference type="Pfam" id="PF00156"/>
    </source>
</evidence>
<evidence type="ECO:0000256" key="9">
    <source>
        <dbReference type="ARBA" id="ARBA00022679"/>
    </source>
</evidence>
<comment type="catalytic activity">
    <reaction evidence="1 11">
        <text>AMP + diphosphate = 5-phospho-alpha-D-ribose 1-diphosphate + adenine</text>
        <dbReference type="Rhea" id="RHEA:16609"/>
        <dbReference type="ChEBI" id="CHEBI:16708"/>
        <dbReference type="ChEBI" id="CHEBI:33019"/>
        <dbReference type="ChEBI" id="CHEBI:58017"/>
        <dbReference type="ChEBI" id="CHEBI:456215"/>
        <dbReference type="EC" id="2.4.2.7"/>
    </reaction>
</comment>